<feature type="domain" description="Gfo/Idh/MocA-like oxidoreductase N-terminal" evidence="1">
    <location>
        <begin position="41"/>
        <end position="163"/>
    </location>
</feature>
<dbReference type="RefSeq" id="WP_106596501.1">
    <property type="nucleotide sequence ID" value="NZ_PYAS01000007.1"/>
</dbReference>
<sequence length="437" mass="48026">MSHSRRDFLGTASALAAGAGLSAIIPSSVSAFAPVSAADKIRIGAIGINGMGWADLNAILKNPGTECVALCDVDKNVLDKRAAELAKGGAKVKTYGDYRQLLADKDVDAVVIGTPDHWHCLMMVEACQAGKDIYVEKPIGNSIAECRAMVAAQQRYNRVVQVGQWQRSQKHFRDAIDFVHSGKLGKIRLVKVWGYFAWVNPISKLPDGTPPAGVDYKSWLGPAQNRPFNPNRFHFNFRWFWDYAGGLMTDWGVHLLDYALLGMKSATPNSIMAAGGKFANQDSGAETPDTLTTVFEFDEFNIQWEHAMGIDGGPYARGHGIAFIGNNGTLVLNRDGWEVIPEGKRMEAVAFQKSVDNGLDLHAQNFIEVIKSRKMIDLHAPIQVGSDIAVFSQMGNIAYRTGKKIYWDKEKGKFTDDDANKLIAKEYHNGYKLPSVS</sequence>
<evidence type="ECO:0000313" key="3">
    <source>
        <dbReference type="EMBL" id="PSL28036.1"/>
    </source>
</evidence>
<dbReference type="Proteomes" id="UP000241964">
    <property type="component" value="Unassembled WGS sequence"/>
</dbReference>
<evidence type="ECO:0000259" key="1">
    <source>
        <dbReference type="Pfam" id="PF01408"/>
    </source>
</evidence>
<accession>A0A2P8G258</accession>
<feature type="domain" description="Gfo/Idh/MocA-like oxidoreductase bacterial type C-terminal" evidence="2">
    <location>
        <begin position="193"/>
        <end position="271"/>
    </location>
</feature>
<dbReference type="SUPFAM" id="SSF55347">
    <property type="entry name" value="Glyceraldehyde-3-phosphate dehydrogenase-like, C-terminal domain"/>
    <property type="match status" value="1"/>
</dbReference>
<dbReference type="Pfam" id="PF01408">
    <property type="entry name" value="GFO_IDH_MocA"/>
    <property type="match status" value="1"/>
</dbReference>
<dbReference type="Pfam" id="PF19051">
    <property type="entry name" value="GFO_IDH_MocA_C2"/>
    <property type="match status" value="1"/>
</dbReference>
<dbReference type="NCBIfam" id="TIGR01409">
    <property type="entry name" value="TAT_signal_seq"/>
    <property type="match status" value="1"/>
</dbReference>
<dbReference type="InterPro" id="IPR043906">
    <property type="entry name" value="Gfo/Idh/MocA_OxRdtase_bact_C"/>
</dbReference>
<reference evidence="3 4" key="1">
    <citation type="submission" date="2018-03" db="EMBL/GenBank/DDBJ databases">
        <title>Genomic Encyclopedia of Archaeal and Bacterial Type Strains, Phase II (KMG-II): from individual species to whole genera.</title>
        <authorList>
            <person name="Goeker M."/>
        </authorList>
    </citation>
    <scope>NUCLEOTIDE SEQUENCE [LARGE SCALE GENOMIC DNA]</scope>
    <source>
        <strain evidence="3 4">DSM 29057</strain>
    </source>
</reference>
<dbReference type="SUPFAM" id="SSF51735">
    <property type="entry name" value="NAD(P)-binding Rossmann-fold domains"/>
    <property type="match status" value="1"/>
</dbReference>
<dbReference type="AlphaFoldDB" id="A0A2P8G258"/>
<evidence type="ECO:0000313" key="4">
    <source>
        <dbReference type="Proteomes" id="UP000241964"/>
    </source>
</evidence>
<dbReference type="OrthoDB" id="9763611at2"/>
<dbReference type="PROSITE" id="PS51318">
    <property type="entry name" value="TAT"/>
    <property type="match status" value="1"/>
</dbReference>
<proteinExistence type="predicted"/>
<dbReference type="Gene3D" id="3.40.50.720">
    <property type="entry name" value="NAD(P)-binding Rossmann-like Domain"/>
    <property type="match status" value="1"/>
</dbReference>
<dbReference type="InterPro" id="IPR036291">
    <property type="entry name" value="NAD(P)-bd_dom_sf"/>
</dbReference>
<dbReference type="InterPro" id="IPR000683">
    <property type="entry name" value="Gfo/Idh/MocA-like_OxRdtase_N"/>
</dbReference>
<dbReference type="InterPro" id="IPR050463">
    <property type="entry name" value="Gfo/Idh/MocA_oxidrdct_glycsds"/>
</dbReference>
<organism evidence="3 4">
    <name type="scientific">Dyadobacter jiangsuensis</name>
    <dbReference type="NCBI Taxonomy" id="1591085"/>
    <lineage>
        <taxon>Bacteria</taxon>
        <taxon>Pseudomonadati</taxon>
        <taxon>Bacteroidota</taxon>
        <taxon>Cytophagia</taxon>
        <taxon>Cytophagales</taxon>
        <taxon>Spirosomataceae</taxon>
        <taxon>Dyadobacter</taxon>
    </lineage>
</organism>
<comment type="caution">
    <text evidence="3">The sequence shown here is derived from an EMBL/GenBank/DDBJ whole genome shotgun (WGS) entry which is preliminary data.</text>
</comment>
<dbReference type="Gene3D" id="3.30.360.10">
    <property type="entry name" value="Dihydrodipicolinate Reductase, domain 2"/>
    <property type="match status" value="1"/>
</dbReference>
<dbReference type="PANTHER" id="PTHR43818:SF5">
    <property type="entry name" value="OXIDOREDUCTASE FAMILY PROTEIN"/>
    <property type="match status" value="1"/>
</dbReference>
<name>A0A2P8G258_9BACT</name>
<evidence type="ECO:0000259" key="2">
    <source>
        <dbReference type="Pfam" id="PF19051"/>
    </source>
</evidence>
<dbReference type="GO" id="GO:0000166">
    <property type="term" value="F:nucleotide binding"/>
    <property type="evidence" value="ECO:0007669"/>
    <property type="project" value="InterPro"/>
</dbReference>
<keyword evidence="4" id="KW-1185">Reference proteome</keyword>
<protein>
    <submittedName>
        <fullName evidence="3">Secreted protein</fullName>
    </submittedName>
</protein>
<gene>
    <name evidence="3" type="ORF">CLV60_107301</name>
</gene>
<dbReference type="InterPro" id="IPR006311">
    <property type="entry name" value="TAT_signal"/>
</dbReference>
<dbReference type="InterPro" id="IPR019546">
    <property type="entry name" value="TAT_signal_bac_arc"/>
</dbReference>
<dbReference type="PANTHER" id="PTHR43818">
    <property type="entry name" value="BCDNA.GH03377"/>
    <property type="match status" value="1"/>
</dbReference>
<dbReference type="EMBL" id="PYAS01000007">
    <property type="protein sequence ID" value="PSL28036.1"/>
    <property type="molecule type" value="Genomic_DNA"/>
</dbReference>